<dbReference type="GO" id="GO:0003779">
    <property type="term" value="F:actin binding"/>
    <property type="evidence" value="ECO:0007669"/>
    <property type="project" value="TreeGrafter"/>
</dbReference>
<dbReference type="GO" id="GO:0008017">
    <property type="term" value="F:microtubule binding"/>
    <property type="evidence" value="ECO:0007669"/>
    <property type="project" value="InterPro"/>
</dbReference>
<dbReference type="GO" id="GO:0043025">
    <property type="term" value="C:neuronal cell body"/>
    <property type="evidence" value="ECO:0007669"/>
    <property type="project" value="TreeGrafter"/>
</dbReference>
<dbReference type="GO" id="GO:0030425">
    <property type="term" value="C:dendrite"/>
    <property type="evidence" value="ECO:0007669"/>
    <property type="project" value="TreeGrafter"/>
</dbReference>
<evidence type="ECO:0000256" key="2">
    <source>
        <dbReference type="SAM" id="MobiDB-lite"/>
    </source>
</evidence>
<dbReference type="InterPro" id="IPR057480">
    <property type="entry name" value="MAP1A/B/S-like_MBL"/>
</dbReference>
<evidence type="ECO:0000313" key="6">
    <source>
        <dbReference type="EnsemblMetazoa" id="SMAR006539-PA"/>
    </source>
</evidence>
<dbReference type="PANTHER" id="PTHR13843">
    <property type="entry name" value="MICROTUBULE-ASSOCIATED PROTEIN"/>
    <property type="match status" value="1"/>
</dbReference>
<dbReference type="GO" id="GO:0005875">
    <property type="term" value="C:microtubule associated complex"/>
    <property type="evidence" value="ECO:0007669"/>
    <property type="project" value="TreeGrafter"/>
</dbReference>
<feature type="compositionally biased region" description="Polar residues" evidence="2">
    <location>
        <begin position="759"/>
        <end position="769"/>
    </location>
</feature>
<feature type="coiled-coil region" evidence="1">
    <location>
        <begin position="525"/>
        <end position="579"/>
    </location>
</feature>
<evidence type="ECO:0000256" key="1">
    <source>
        <dbReference type="SAM" id="Coils"/>
    </source>
</evidence>
<dbReference type="GO" id="GO:0031114">
    <property type="term" value="P:regulation of microtubule depolymerization"/>
    <property type="evidence" value="ECO:0007669"/>
    <property type="project" value="TreeGrafter"/>
</dbReference>
<accession>T1IZ67</accession>
<name>T1IZ67_STRMM</name>
<reference evidence="6" key="2">
    <citation type="submission" date="2015-02" db="UniProtKB">
        <authorList>
            <consortium name="EnsemblMetazoa"/>
        </authorList>
    </citation>
    <scope>IDENTIFICATION</scope>
</reference>
<dbReference type="GO" id="GO:0000226">
    <property type="term" value="P:microtubule cytoskeleton organization"/>
    <property type="evidence" value="ECO:0007669"/>
    <property type="project" value="InterPro"/>
</dbReference>
<dbReference type="InterPro" id="IPR026074">
    <property type="entry name" value="MAP1"/>
</dbReference>
<dbReference type="GO" id="GO:0005874">
    <property type="term" value="C:microtubule"/>
    <property type="evidence" value="ECO:0007669"/>
    <property type="project" value="InterPro"/>
</dbReference>
<evidence type="ECO:0000259" key="5">
    <source>
        <dbReference type="Pfam" id="PF25281"/>
    </source>
</evidence>
<feature type="domain" description="Microtubule-associated protein 1B/S N-terminal" evidence="4">
    <location>
        <begin position="22"/>
        <end position="191"/>
    </location>
</feature>
<dbReference type="EMBL" id="AFFK01020412">
    <property type="status" value="NOT_ANNOTATED_CDS"/>
    <property type="molecule type" value="Genomic_DNA"/>
</dbReference>
<evidence type="ECO:0008006" key="8">
    <source>
        <dbReference type="Google" id="ProtNLM"/>
    </source>
</evidence>
<keyword evidence="3" id="KW-0732">Signal</keyword>
<organism evidence="6 7">
    <name type="scientific">Strigamia maritima</name>
    <name type="common">European centipede</name>
    <name type="synonym">Geophilus maritimus</name>
    <dbReference type="NCBI Taxonomy" id="126957"/>
    <lineage>
        <taxon>Eukaryota</taxon>
        <taxon>Metazoa</taxon>
        <taxon>Ecdysozoa</taxon>
        <taxon>Arthropoda</taxon>
        <taxon>Myriapoda</taxon>
        <taxon>Chilopoda</taxon>
        <taxon>Pleurostigmophora</taxon>
        <taxon>Geophilomorpha</taxon>
        <taxon>Linotaeniidae</taxon>
        <taxon>Strigamia</taxon>
    </lineage>
</organism>
<dbReference type="Pfam" id="PF25281">
    <property type="entry name" value="MBL_MAP1B"/>
    <property type="match status" value="1"/>
</dbReference>
<protein>
    <recommendedName>
        <fullName evidence="8">Microtubule-associated protein futsch</fullName>
    </recommendedName>
</protein>
<feature type="compositionally biased region" description="Low complexity" evidence="2">
    <location>
        <begin position="749"/>
        <end position="758"/>
    </location>
</feature>
<evidence type="ECO:0000256" key="3">
    <source>
        <dbReference type="SAM" id="SignalP"/>
    </source>
</evidence>
<evidence type="ECO:0000259" key="4">
    <source>
        <dbReference type="Pfam" id="PF23415"/>
    </source>
</evidence>
<dbReference type="HOGENOM" id="CLU_266043_0_0_1"/>
<keyword evidence="7" id="KW-1185">Reference proteome</keyword>
<dbReference type="PANTHER" id="PTHR13843:SF12">
    <property type="entry name" value="ATPASE F1_V1_A1 COMPLEX ALPHA_BETA SUBUNIT NUCLEOTIDE-BINDING DOMAIN-CONTAINING PROTEIN"/>
    <property type="match status" value="1"/>
</dbReference>
<dbReference type="Proteomes" id="UP000014500">
    <property type="component" value="Unassembled WGS sequence"/>
</dbReference>
<reference evidence="7" key="1">
    <citation type="submission" date="2011-05" db="EMBL/GenBank/DDBJ databases">
        <authorList>
            <person name="Richards S.R."/>
            <person name="Qu J."/>
            <person name="Jiang H."/>
            <person name="Jhangiani S.N."/>
            <person name="Agravi P."/>
            <person name="Goodspeed R."/>
            <person name="Gross S."/>
            <person name="Mandapat C."/>
            <person name="Jackson L."/>
            <person name="Mathew T."/>
            <person name="Pu L."/>
            <person name="Thornton R."/>
            <person name="Saada N."/>
            <person name="Wilczek-Boney K.B."/>
            <person name="Lee S."/>
            <person name="Kovar C."/>
            <person name="Wu Y."/>
            <person name="Scherer S.E."/>
            <person name="Worley K.C."/>
            <person name="Muzny D.M."/>
            <person name="Gibbs R."/>
        </authorList>
    </citation>
    <scope>NUCLEOTIDE SEQUENCE</scope>
    <source>
        <strain evidence="7">Brora</strain>
    </source>
</reference>
<feature type="chain" id="PRO_5004579012" description="Microtubule-associated protein futsch" evidence="3">
    <location>
        <begin position="27"/>
        <end position="1248"/>
    </location>
</feature>
<proteinExistence type="predicted"/>
<dbReference type="OMA" id="FHEDRIC"/>
<evidence type="ECO:0000313" key="7">
    <source>
        <dbReference type="Proteomes" id="UP000014500"/>
    </source>
</evidence>
<dbReference type="GO" id="GO:0016358">
    <property type="term" value="P:dendrite development"/>
    <property type="evidence" value="ECO:0007669"/>
    <property type="project" value="TreeGrafter"/>
</dbReference>
<feature type="signal peptide" evidence="3">
    <location>
        <begin position="1"/>
        <end position="26"/>
    </location>
</feature>
<dbReference type="STRING" id="126957.T1IZ67"/>
<dbReference type="GO" id="GO:0045202">
    <property type="term" value="C:synapse"/>
    <property type="evidence" value="ECO:0007669"/>
    <property type="project" value="TreeGrafter"/>
</dbReference>
<sequence>MYFNTKYSHCIFFFFFFNFLFSGFLSWDTAYNGCDLNSELQLVINQTPKEEPRTGEHLIQHVTENLVTEVLINAQVNTLRQCMKNLLTSYTRHKHIIHAGYAFGGTGSWVLQDGTFSYMDLIDTLQEGDVQWLFQQYANSISIHVHCAPEGDWVSANLAKEPSTKFAQASINPADKCSMQPGASNFVAHLSKFLKPQPLGDILEPSDVVGNIRFSRPTLYVFPGGQGDSALFGVNGFNMLVDGGFSRRACFWDFVRHLDRVDALLVTRLNNSNISGVSSLLQRKAMSEVYPQIGHVFCNLSDGKKTSPDGLREKDQDSLLINIGEENQNLISNLKQLNVVPQKCYRDPNLEPVNLYHKVGHGRLDMYVVNPTKDSREVKEFLHQWNAQSQYKSKAKSQEKELTIPLPNLMSICALLVWQPADPADSITRILFPGSSPQSKIFAGLDKLKHLDVLKHSMCSENSMASVGQKKLQRMPLKTAKREASPVTKKIEIKSTISKPMVKKEEKKFVGRIEEKKEFKEIREVKKVEEKKEIKRDKIDEKKEMRKIEKIEVKKPEKLEEKKEVKKELKKDIRRFDEKKDVKKIDIRRPPLKKPEAVKTNGVTAAKPFASNKVEIKAKMIKDATVIRPVKLPQVPPPVADKVEDVSVDEQQEEKRSLDEKQSLEEEIRAEKDEIQMLEIEESKSEDTTPPTEKIEAAENEKFPTKEQVELELDQEVIRKLSLTNLVCEPFQSLKEEKIKQLEVKPETISETIPESSEQPMTASDSQQLDVAPDIVRRVSLTDLVAEPFESLKSEKLKEADDDDVTPELVRKLSLTDLIAEPFETLKNEKLKEAEEIAPIDLSVFVGTEMEQFLDPKDVEMWKSQKELAKEGSQVKPNEEIIEEKIEVVKGEEVEDKEVAPPKISTAVEAFGADIREALMKTREMMLGGSVYVPSEEVEQDNNVDKDTIKVENELENVLREKSKVEEKMLPEEKSQVVVKSDLLASASKDKTETKKIEETIKTDVAEIIEKVVPVVPEKIEKVVPVVPEKLKKLYQLYQRKLKKLYQLYQRKLKKLYQKKLKKFQLEETIEKFVPESQLKKVVPESQLEEIQKVVPEDQLEEIRKVVPESQLEEIRKVVPESQLEEIQKVVPESQLKEIQKVVPESQLEEIKKVIPESQLEEIKKVVPESQLEEIKKVVPESQLEEIKKVVPESQLEEIQKVVPESQLEKTIEEAIKVAPQSQLEKTIEEAIKVAPQSQLEQSTEKPN</sequence>
<feature type="region of interest" description="Disordered" evidence="2">
    <location>
        <begin position="744"/>
        <end position="770"/>
    </location>
</feature>
<keyword evidence="1" id="KW-0175">Coiled coil</keyword>
<dbReference type="InterPro" id="IPR056617">
    <property type="entry name" value="MAP1B/S_N"/>
</dbReference>
<dbReference type="GO" id="GO:0005829">
    <property type="term" value="C:cytosol"/>
    <property type="evidence" value="ECO:0007669"/>
    <property type="project" value="TreeGrafter"/>
</dbReference>
<dbReference type="AlphaFoldDB" id="T1IZ67"/>
<feature type="domain" description="Microtubule-associated protein 1A/B/S-like MBL-like" evidence="5">
    <location>
        <begin position="201"/>
        <end position="465"/>
    </location>
</feature>
<dbReference type="EnsemblMetazoa" id="SMAR006539-RA">
    <property type="protein sequence ID" value="SMAR006539-PA"/>
    <property type="gene ID" value="SMAR006539"/>
</dbReference>
<dbReference type="eggNOG" id="KOG3592">
    <property type="taxonomic scope" value="Eukaryota"/>
</dbReference>
<dbReference type="Pfam" id="PF23415">
    <property type="entry name" value="MAPB1_N"/>
    <property type="match status" value="1"/>
</dbReference>
<feature type="region of interest" description="Disordered" evidence="2">
    <location>
        <begin position="631"/>
        <end position="708"/>
    </location>
</feature>
<feature type="compositionally biased region" description="Basic and acidic residues" evidence="2">
    <location>
        <begin position="653"/>
        <end position="708"/>
    </location>
</feature>
<dbReference type="GO" id="GO:0007409">
    <property type="term" value="P:axonogenesis"/>
    <property type="evidence" value="ECO:0007669"/>
    <property type="project" value="TreeGrafter"/>
</dbReference>